<dbReference type="STRING" id="1172194.WQQ_05500"/>
<proteinExistence type="predicted"/>
<protein>
    <recommendedName>
        <fullName evidence="1">Predicted 3'-5' exonuclease PolB-like domain-containing protein</fullName>
    </recommendedName>
</protein>
<dbReference type="InterPro" id="IPR019288">
    <property type="entry name" value="3'-5'_exonuclease_PolB-like"/>
</dbReference>
<dbReference type="OrthoDB" id="13288at2"/>
<dbReference type="GO" id="GO:0003676">
    <property type="term" value="F:nucleic acid binding"/>
    <property type="evidence" value="ECO:0007669"/>
    <property type="project" value="InterPro"/>
</dbReference>
<sequence>MAFPTEPVLVFDIETIPDLEGGRRLHGLDNASDDQVWTAMQALRVAARGSDFQPAHLQRIVAISCVLRAGNDLRVWSLGDETTGEAELVQRFFDGIERYRPTIVSWNGGGFDLPVLHYRGLIHGVQARAYWDNGIFDRDAKWNNYLKRYEFKHTDLMDVLALYSGRNNAPMHEIAVLLGFPGKLGMDGSQVFGAYQRGGIGEIRAYCETDVLNTWLIYLRFLRMRGILTADELADELDLARNFLSASTAPHWIEYAAAWTR</sequence>
<comment type="caution">
    <text evidence="2">The sequence shown here is derived from an EMBL/GenBank/DDBJ whole genome shotgun (WGS) entry which is preliminary data.</text>
</comment>
<dbReference type="Gene3D" id="3.30.420.10">
    <property type="entry name" value="Ribonuclease H-like superfamily/Ribonuclease H"/>
    <property type="match status" value="1"/>
</dbReference>
<dbReference type="Pfam" id="PF10108">
    <property type="entry name" value="DNA_pol_B_exo2"/>
    <property type="match status" value="1"/>
</dbReference>
<gene>
    <name evidence="2" type="ORF">WQQ_05500</name>
</gene>
<organism evidence="2 3">
    <name type="scientific">Hydrocarboniphaga effusa AP103</name>
    <dbReference type="NCBI Taxonomy" id="1172194"/>
    <lineage>
        <taxon>Bacteria</taxon>
        <taxon>Pseudomonadati</taxon>
        <taxon>Pseudomonadota</taxon>
        <taxon>Gammaproteobacteria</taxon>
        <taxon>Nevskiales</taxon>
        <taxon>Nevskiaceae</taxon>
        <taxon>Hydrocarboniphaga</taxon>
    </lineage>
</organism>
<dbReference type="CDD" id="cd05782">
    <property type="entry name" value="DNA_polB_like1_exo"/>
    <property type="match status" value="1"/>
</dbReference>
<feature type="domain" description="Predicted 3'-5' exonuclease PolB-like" evidence="1">
    <location>
        <begin position="50"/>
        <end position="259"/>
    </location>
</feature>
<dbReference type="InterPro" id="IPR036397">
    <property type="entry name" value="RNaseH_sf"/>
</dbReference>
<evidence type="ECO:0000313" key="3">
    <source>
        <dbReference type="Proteomes" id="UP000003704"/>
    </source>
</evidence>
<dbReference type="InterPro" id="IPR012337">
    <property type="entry name" value="RNaseH-like_sf"/>
</dbReference>
<dbReference type="SUPFAM" id="SSF53098">
    <property type="entry name" value="Ribonuclease H-like"/>
    <property type="match status" value="1"/>
</dbReference>
<reference evidence="2 3" key="1">
    <citation type="journal article" date="2012" name="J. Bacteriol.">
        <title>Genome Sequence of n-Alkane-Degrading Hydrocarboniphaga effusa Strain AP103T (ATCC BAA-332T).</title>
        <authorList>
            <person name="Chang H.K."/>
            <person name="Zylstra G.J."/>
            <person name="Chae J.C."/>
        </authorList>
    </citation>
    <scope>NUCLEOTIDE SEQUENCE [LARGE SCALE GENOMIC DNA]</scope>
    <source>
        <strain evidence="2 3">AP103</strain>
    </source>
</reference>
<dbReference type="Proteomes" id="UP000003704">
    <property type="component" value="Unassembled WGS sequence"/>
</dbReference>
<evidence type="ECO:0000259" key="1">
    <source>
        <dbReference type="Pfam" id="PF10108"/>
    </source>
</evidence>
<dbReference type="EMBL" id="AKGD01000001">
    <property type="protein sequence ID" value="EIT70413.1"/>
    <property type="molecule type" value="Genomic_DNA"/>
</dbReference>
<dbReference type="AlphaFoldDB" id="I8T9E0"/>
<name>I8T9E0_9GAMM</name>
<accession>I8T9E0</accession>
<dbReference type="RefSeq" id="WP_007183506.1">
    <property type="nucleotide sequence ID" value="NZ_AKGD01000001.1"/>
</dbReference>
<dbReference type="PATRIC" id="fig|1172194.4.peg.526"/>
<evidence type="ECO:0000313" key="2">
    <source>
        <dbReference type="EMBL" id="EIT70413.1"/>
    </source>
</evidence>
<keyword evidence="3" id="KW-1185">Reference proteome</keyword>